<keyword evidence="14" id="KW-0812">Transmembrane</keyword>
<feature type="active site" description="Proton acceptor" evidence="12">
    <location>
        <position position="274"/>
    </location>
</feature>
<dbReference type="Gene3D" id="1.50.10.10">
    <property type="match status" value="1"/>
</dbReference>
<evidence type="ECO:0000256" key="3">
    <source>
        <dbReference type="ARBA" id="ARBA00012593"/>
    </source>
</evidence>
<comment type="similarity">
    <text evidence="2">Belongs to the glycosyl hydrolase 15 family.</text>
</comment>
<dbReference type="PANTHER" id="PTHR31616:SF12">
    <property type="entry name" value="GLUCOAMYLASE"/>
    <property type="match status" value="1"/>
</dbReference>
<dbReference type="InterPro" id="IPR000165">
    <property type="entry name" value="Glucoamylase"/>
</dbReference>
<evidence type="ECO:0000256" key="9">
    <source>
        <dbReference type="ARBA" id="ARBA00023326"/>
    </source>
</evidence>
<dbReference type="KEGG" id="uma:UMAG_04064"/>
<evidence type="ECO:0000256" key="5">
    <source>
        <dbReference type="ARBA" id="ARBA00022801"/>
    </source>
</evidence>
<dbReference type="OrthoDB" id="6123450at2759"/>
<evidence type="ECO:0000256" key="12">
    <source>
        <dbReference type="PIRSR" id="PIRSR001031-1"/>
    </source>
</evidence>
<evidence type="ECO:0000256" key="6">
    <source>
        <dbReference type="ARBA" id="ARBA00023180"/>
    </source>
</evidence>
<dbReference type="GO" id="GO:0004339">
    <property type="term" value="F:glucan 1,4-alpha-glucosidase activity"/>
    <property type="evidence" value="ECO:0007669"/>
    <property type="project" value="UniProtKB-EC"/>
</dbReference>
<keyword evidence="14" id="KW-1133">Transmembrane helix</keyword>
<feature type="binding site" evidence="13">
    <location>
        <position position="213"/>
    </location>
    <ligand>
        <name>substrate</name>
    </ligand>
</feature>
<name>A0A0D1CMZ0_MYCMD</name>
<dbReference type="PANTHER" id="PTHR31616">
    <property type="entry name" value="TREHALASE"/>
    <property type="match status" value="1"/>
</dbReference>
<feature type="active site" description="Proton donor" evidence="12">
    <location>
        <position position="277"/>
    </location>
</feature>
<dbReference type="GO" id="GO:0000324">
    <property type="term" value="C:fungal-type vacuole"/>
    <property type="evidence" value="ECO:0000318"/>
    <property type="project" value="GO_Central"/>
</dbReference>
<dbReference type="FunFam" id="1.50.10.10:FF:000018">
    <property type="entry name" value="Glucoamylase"/>
    <property type="match status" value="1"/>
</dbReference>
<dbReference type="VEuPathDB" id="FungiDB:UMAG_04064"/>
<keyword evidence="5" id="KW-0378">Hydrolase</keyword>
<dbReference type="GO" id="GO:0000272">
    <property type="term" value="P:polysaccharide catabolic process"/>
    <property type="evidence" value="ECO:0007669"/>
    <property type="project" value="UniProtKB-KW"/>
</dbReference>
<dbReference type="OMA" id="SHFWNQS"/>
<reference evidence="16 17" key="1">
    <citation type="journal article" date="2006" name="Nature">
        <title>Insights from the genome of the biotrophic fungal plant pathogen Ustilago maydis.</title>
        <authorList>
            <person name="Kamper J."/>
            <person name="Kahmann R."/>
            <person name="Bolker M."/>
            <person name="Ma L.J."/>
            <person name="Brefort T."/>
            <person name="Saville B.J."/>
            <person name="Banuett F."/>
            <person name="Kronstad J.W."/>
            <person name="Gold S.E."/>
            <person name="Muller O."/>
            <person name="Perlin M.H."/>
            <person name="Wosten H.A."/>
            <person name="de Vries R."/>
            <person name="Ruiz-Herrera J."/>
            <person name="Reynaga-Pena C.G."/>
            <person name="Snetselaar K."/>
            <person name="McCann M."/>
            <person name="Perez-Martin J."/>
            <person name="Feldbrugge M."/>
            <person name="Basse C.W."/>
            <person name="Steinberg G."/>
            <person name="Ibeas J.I."/>
            <person name="Holloman W."/>
            <person name="Guzman P."/>
            <person name="Farman M."/>
            <person name="Stajich J.E."/>
            <person name="Sentandreu R."/>
            <person name="Gonzalez-Prieto J.M."/>
            <person name="Kennell J.C."/>
            <person name="Molina L."/>
            <person name="Schirawski J."/>
            <person name="Mendoza-Mendoza A."/>
            <person name="Greilinger D."/>
            <person name="Munch K."/>
            <person name="Rossel N."/>
            <person name="Scherer M."/>
            <person name="Vranes M."/>
            <person name="Ladendorf O."/>
            <person name="Vincon V."/>
            <person name="Fuchs U."/>
            <person name="Sandrock B."/>
            <person name="Meng S."/>
            <person name="Ho E.C."/>
            <person name="Cahill M.J."/>
            <person name="Boyce K.J."/>
            <person name="Klose J."/>
            <person name="Klosterman S.J."/>
            <person name="Deelstra H.J."/>
            <person name="Ortiz-Castellanos L."/>
            <person name="Li W."/>
            <person name="Sanchez-Alonso P."/>
            <person name="Schreier P.H."/>
            <person name="Hauser-Hahn I."/>
            <person name="Vaupel M."/>
            <person name="Koopmann E."/>
            <person name="Friedrich G."/>
            <person name="Voss H."/>
            <person name="Schluter T."/>
            <person name="Margolis J."/>
            <person name="Platt D."/>
            <person name="Swimmer C."/>
            <person name="Gnirke A."/>
            <person name="Chen F."/>
            <person name="Vysotskaia V."/>
            <person name="Mannhaupt G."/>
            <person name="Guldener U."/>
            <person name="Munsterkotter M."/>
            <person name="Haase D."/>
            <person name="Oesterheld M."/>
            <person name="Mewes H.W."/>
            <person name="Mauceli E.W."/>
            <person name="DeCaprio D."/>
            <person name="Wade C.M."/>
            <person name="Butler J."/>
            <person name="Young S."/>
            <person name="Jaffe D.B."/>
            <person name="Calvo S."/>
            <person name="Nusbaum C."/>
            <person name="Galagan J."/>
            <person name="Birren B.W."/>
        </authorList>
    </citation>
    <scope>NUCLEOTIDE SEQUENCE [LARGE SCALE GENOMIC DNA]</scope>
    <source>
        <strain evidence="17">DSM 14603 / FGSC 9021 / UM521</strain>
    </source>
</reference>
<keyword evidence="9" id="KW-0624">Polysaccharide degradation</keyword>
<feature type="transmembrane region" description="Helical" evidence="14">
    <location>
        <begin position="54"/>
        <end position="73"/>
    </location>
</feature>
<dbReference type="InterPro" id="IPR008291">
    <property type="entry name" value="Glucoamylase_SBD"/>
</dbReference>
<keyword evidence="8" id="KW-0326">Glycosidase</keyword>
<dbReference type="GeneID" id="23564350"/>
<feature type="domain" description="GH15-like" evidence="15">
    <location>
        <begin position="130"/>
        <end position="535"/>
    </location>
</feature>
<dbReference type="Pfam" id="PF00723">
    <property type="entry name" value="Glyco_hydro_15"/>
    <property type="match status" value="1"/>
</dbReference>
<evidence type="ECO:0000256" key="8">
    <source>
        <dbReference type="ARBA" id="ARBA00023295"/>
    </source>
</evidence>
<evidence type="ECO:0000256" key="7">
    <source>
        <dbReference type="ARBA" id="ARBA00023277"/>
    </source>
</evidence>
<dbReference type="FunCoup" id="A0A0D1CMZ0">
    <property type="interactions" value="47"/>
</dbReference>
<evidence type="ECO:0000256" key="13">
    <source>
        <dbReference type="PIRSR" id="PIRSR001031-2"/>
    </source>
</evidence>
<evidence type="ECO:0000256" key="14">
    <source>
        <dbReference type="SAM" id="Phobius"/>
    </source>
</evidence>
<gene>
    <name evidence="16" type="ORF">UMAG_04064</name>
</gene>
<evidence type="ECO:0000313" key="16">
    <source>
        <dbReference type="EMBL" id="KIS68023.1"/>
    </source>
</evidence>
<dbReference type="InterPro" id="IPR008928">
    <property type="entry name" value="6-hairpin_glycosidase_sf"/>
</dbReference>
<dbReference type="GO" id="GO:0004553">
    <property type="term" value="F:hydrolase activity, hydrolyzing O-glycosyl compounds"/>
    <property type="evidence" value="ECO:0000318"/>
    <property type="project" value="GO_Central"/>
</dbReference>
<dbReference type="InParanoid" id="A0A0D1CMZ0"/>
<dbReference type="PIRSF" id="PIRSF001031">
    <property type="entry name" value="Glu-a-glcsd_SBD"/>
    <property type="match status" value="1"/>
</dbReference>
<evidence type="ECO:0000256" key="11">
    <source>
        <dbReference type="ARBA" id="ARBA00033473"/>
    </source>
</evidence>
<keyword evidence="14" id="KW-0472">Membrane</keyword>
<dbReference type="PRINTS" id="PR00736">
    <property type="entry name" value="GLHYDRLASE15"/>
</dbReference>
<organism evidence="16 17">
    <name type="scientific">Mycosarcoma maydis</name>
    <name type="common">Corn smut fungus</name>
    <name type="synonym">Ustilago maydis</name>
    <dbReference type="NCBI Taxonomy" id="5270"/>
    <lineage>
        <taxon>Eukaryota</taxon>
        <taxon>Fungi</taxon>
        <taxon>Dikarya</taxon>
        <taxon>Basidiomycota</taxon>
        <taxon>Ustilaginomycotina</taxon>
        <taxon>Ustilaginomycetes</taxon>
        <taxon>Ustilaginales</taxon>
        <taxon>Ustilaginaceae</taxon>
        <taxon>Mycosarcoma</taxon>
    </lineage>
</organism>
<evidence type="ECO:0000259" key="15">
    <source>
        <dbReference type="Pfam" id="PF00723"/>
    </source>
</evidence>
<dbReference type="Proteomes" id="UP000000561">
    <property type="component" value="Chromosome 11"/>
</dbReference>
<dbReference type="InterPro" id="IPR012341">
    <property type="entry name" value="6hp_glycosidase-like_sf"/>
</dbReference>
<proteinExistence type="inferred from homology"/>
<accession>A0A0D1CMZ0</accession>
<protein>
    <recommendedName>
        <fullName evidence="3">glucan 1,4-alpha-glucosidase</fullName>
        <ecNumber evidence="3">3.2.1.3</ecNumber>
    </recommendedName>
    <alternativeName>
        <fullName evidence="11">1,4-alpha-D-glucan glucohydrolase</fullName>
    </alternativeName>
    <alternativeName>
        <fullName evidence="10">Glucan 1,4-alpha-glucosidase</fullName>
    </alternativeName>
</protein>
<dbReference type="GO" id="GO:2001070">
    <property type="term" value="F:starch binding"/>
    <property type="evidence" value="ECO:0007669"/>
    <property type="project" value="InterPro"/>
</dbReference>
<dbReference type="STRING" id="237631.A0A0D1CMZ0"/>
<keyword evidence="4" id="KW-0732">Signal</keyword>
<sequence length="547" mass="59164">MTTNMDTLESKRAATESTPLLCSTHASHKCASYPWLAQGADSEDMTRSTESRVARIRIALLSSGGLCLLLIWFCALSSNVDAAWIVKLVIGQQSSARASHLASRSVSSTYAYQRMLANIGGASSTVGDNQVPNVETGAVIASPSTAHPDYLYSWVRDAALTIKVVISQPTLDRTLVTNYANAEYTHQQNAARSAAGQGEPKFNVDGSLFTGAWGRPQNDGAALRASALMAFAKRIGLNDSFTTGTLYKRELGSPSLIKTDLEYVAHHWQDSSFDLWEEVEGAHFFTLIVQWRSMVDGAKFASAINDAGAASYYDQQAAEMLVKLQSFWDADKGYVQAYQGVGNRDGIDCSVLLGSLKGWDTTDYNAAVNATLFGPASDKVLATHKKYVDAFRSMYAINGGAAAPAAVATGRYPSDVYDGDGTSQANPWYICTLAAAEVLNTALSIVRARGSLEITSTSLAFYRQFASSATTGSFSSTSDQYITLTTAIKRMADGFVQIVNQHAWHNGSLNEQFNRNTGFNQGARDLTWSYAAFVTNDWASHNMFLVT</sequence>
<comment type="catalytic activity">
    <reaction evidence="1">
        <text>Hydrolysis of terminal (1-&gt;4)-linked alpha-D-glucose residues successively from non-reducing ends of the chains with release of beta-D-glucose.</text>
        <dbReference type="EC" id="3.2.1.3"/>
    </reaction>
</comment>
<evidence type="ECO:0000256" key="2">
    <source>
        <dbReference type="ARBA" id="ARBA00006188"/>
    </source>
</evidence>
<dbReference type="EMBL" id="CM003150">
    <property type="protein sequence ID" value="KIS68023.1"/>
    <property type="molecule type" value="Genomic_DNA"/>
</dbReference>
<evidence type="ECO:0000256" key="10">
    <source>
        <dbReference type="ARBA" id="ARBA00033442"/>
    </source>
</evidence>
<keyword evidence="6" id="KW-0325">Glycoprotein</keyword>
<dbReference type="InterPro" id="IPR011613">
    <property type="entry name" value="GH15-like"/>
</dbReference>
<dbReference type="SUPFAM" id="SSF48208">
    <property type="entry name" value="Six-hairpin glycosidases"/>
    <property type="match status" value="1"/>
</dbReference>
<keyword evidence="7" id="KW-0119">Carbohydrate metabolism</keyword>
<evidence type="ECO:0000256" key="1">
    <source>
        <dbReference type="ARBA" id="ARBA00001863"/>
    </source>
</evidence>
<dbReference type="RefSeq" id="XP_011390503.1">
    <property type="nucleotide sequence ID" value="XM_011392201.1"/>
</dbReference>
<keyword evidence="17" id="KW-1185">Reference proteome</keyword>
<evidence type="ECO:0000256" key="4">
    <source>
        <dbReference type="ARBA" id="ARBA00022729"/>
    </source>
</evidence>
<evidence type="ECO:0000313" key="17">
    <source>
        <dbReference type="Proteomes" id="UP000000561"/>
    </source>
</evidence>
<dbReference type="AlphaFoldDB" id="A0A0D1CMZ0"/>
<dbReference type="EC" id="3.2.1.3" evidence="3"/>
<dbReference type="eggNOG" id="ENOG502QPM2">
    <property type="taxonomic scope" value="Eukaryota"/>
</dbReference>